<dbReference type="RefSeq" id="WP_013042327.1">
    <property type="nucleotide sequence ID" value="NC_014008.1"/>
</dbReference>
<feature type="signal peptide" evidence="1">
    <location>
        <begin position="1"/>
        <end position="19"/>
    </location>
</feature>
<evidence type="ECO:0000256" key="1">
    <source>
        <dbReference type="SAM" id="SignalP"/>
    </source>
</evidence>
<keyword evidence="3" id="KW-1185">Reference proteome</keyword>
<evidence type="ECO:0000313" key="3">
    <source>
        <dbReference type="Proteomes" id="UP000000925"/>
    </source>
</evidence>
<dbReference type="AlphaFoldDB" id="D5ENU3"/>
<dbReference type="HOGENOM" id="CLU_1193190_0_0_0"/>
<dbReference type="EMBL" id="CP001998">
    <property type="protein sequence ID" value="ADE53602.1"/>
    <property type="molecule type" value="Genomic_DNA"/>
</dbReference>
<dbReference type="STRING" id="583355.Caka_0577"/>
<dbReference type="KEGG" id="caa:Caka_0577"/>
<accession>D5ENU3</accession>
<gene>
    <name evidence="2" type="ordered locus">Caka_0577</name>
</gene>
<keyword evidence="1" id="KW-0732">Signal</keyword>
<protein>
    <recommendedName>
        <fullName evidence="4">PEP-CTERM protein-sorting domain-containing protein</fullName>
    </recommendedName>
</protein>
<proteinExistence type="predicted"/>
<evidence type="ECO:0008006" key="4">
    <source>
        <dbReference type="Google" id="ProtNLM"/>
    </source>
</evidence>
<name>D5ENU3_CORAD</name>
<organism evidence="2 3">
    <name type="scientific">Coraliomargarita akajimensis (strain DSM 45221 / IAM 15411 / JCM 23193 / KCTC 12865 / 04OKA010-24)</name>
    <dbReference type="NCBI Taxonomy" id="583355"/>
    <lineage>
        <taxon>Bacteria</taxon>
        <taxon>Pseudomonadati</taxon>
        <taxon>Verrucomicrobiota</taxon>
        <taxon>Opitutia</taxon>
        <taxon>Puniceicoccales</taxon>
        <taxon>Coraliomargaritaceae</taxon>
        <taxon>Coraliomargarita</taxon>
    </lineage>
</organism>
<evidence type="ECO:0000313" key="2">
    <source>
        <dbReference type="EMBL" id="ADE53602.1"/>
    </source>
</evidence>
<reference evidence="2 3" key="1">
    <citation type="journal article" date="2010" name="Stand. Genomic Sci.">
        <title>Complete genome sequence of Coraliomargarita akajimensis type strain (04OKA010-24).</title>
        <authorList>
            <person name="Mavromatis K."/>
            <person name="Abt B."/>
            <person name="Brambilla E."/>
            <person name="Lapidus A."/>
            <person name="Copeland A."/>
            <person name="Deshpande S."/>
            <person name="Nolan M."/>
            <person name="Lucas S."/>
            <person name="Tice H."/>
            <person name="Cheng J.F."/>
            <person name="Han C."/>
            <person name="Detter J.C."/>
            <person name="Woyke T."/>
            <person name="Goodwin L."/>
            <person name="Pitluck S."/>
            <person name="Held B."/>
            <person name="Brettin T."/>
            <person name="Tapia R."/>
            <person name="Ivanova N."/>
            <person name="Mikhailova N."/>
            <person name="Pati A."/>
            <person name="Liolios K."/>
            <person name="Chen A."/>
            <person name="Palaniappan K."/>
            <person name="Land M."/>
            <person name="Hauser L."/>
            <person name="Chang Y.J."/>
            <person name="Jeffries C.D."/>
            <person name="Rohde M."/>
            <person name="Goker M."/>
            <person name="Bristow J."/>
            <person name="Eisen J.A."/>
            <person name="Markowitz V."/>
            <person name="Hugenholtz P."/>
            <person name="Klenk H.P."/>
            <person name="Kyrpides N.C."/>
        </authorList>
    </citation>
    <scope>NUCLEOTIDE SEQUENCE [LARGE SCALE GENOMIC DNA]</scope>
    <source>
        <strain evidence="3">DSM 45221 / IAM 15411 / JCM 23193 / KCTC 12865</strain>
    </source>
</reference>
<dbReference type="OrthoDB" id="9868497at2"/>
<feature type="chain" id="PRO_5003070854" description="PEP-CTERM protein-sorting domain-containing protein" evidence="1">
    <location>
        <begin position="20"/>
        <end position="232"/>
    </location>
</feature>
<sequence>MNIKKHCALLVALANTCSAVIYNSVDFLINLSEDEFPISDSSYWDYPIFNGESTVLVENGNLSYSRFITRDNSSLEIAGGSIDGNIQIEDSSRGVISGGESEFSIASYGTSTLEIKSGSLRIATAYDNSSISFHSGDVSLAISLQDNSQLTLHGSDIEYNFFQYSSTWGRNEYTLSGFDVNGNWYETSLYIYDNFVGDIKIQNVPEPGSYSILIGTFVFFSTALRRKHNPKF</sequence>
<dbReference type="Proteomes" id="UP000000925">
    <property type="component" value="Chromosome"/>
</dbReference>